<evidence type="ECO:0000313" key="3">
    <source>
        <dbReference type="Proteomes" id="UP001352263"/>
    </source>
</evidence>
<dbReference type="EMBL" id="JAWIIV010000010">
    <property type="protein sequence ID" value="MEC4720318.1"/>
    <property type="molecule type" value="Genomic_DNA"/>
</dbReference>
<accession>A0ABU6JA63</accession>
<dbReference type="InterPro" id="IPR001932">
    <property type="entry name" value="PPM-type_phosphatase-like_dom"/>
</dbReference>
<dbReference type="InterPro" id="IPR036457">
    <property type="entry name" value="PPM-type-like_dom_sf"/>
</dbReference>
<dbReference type="Proteomes" id="UP001352263">
    <property type="component" value="Unassembled WGS sequence"/>
</dbReference>
<dbReference type="CDD" id="cd00143">
    <property type="entry name" value="PP2Cc"/>
    <property type="match status" value="1"/>
</dbReference>
<evidence type="ECO:0000313" key="2">
    <source>
        <dbReference type="EMBL" id="MEC4720318.1"/>
    </source>
</evidence>
<dbReference type="SMART" id="SM00331">
    <property type="entry name" value="PP2C_SIG"/>
    <property type="match status" value="1"/>
</dbReference>
<organism evidence="2 3">
    <name type="scientific">Noviherbaspirillum album</name>
    <dbReference type="NCBI Taxonomy" id="3080276"/>
    <lineage>
        <taxon>Bacteria</taxon>
        <taxon>Pseudomonadati</taxon>
        <taxon>Pseudomonadota</taxon>
        <taxon>Betaproteobacteria</taxon>
        <taxon>Burkholderiales</taxon>
        <taxon>Oxalobacteraceae</taxon>
        <taxon>Noviherbaspirillum</taxon>
    </lineage>
</organism>
<evidence type="ECO:0000259" key="1">
    <source>
        <dbReference type="PROSITE" id="PS51746"/>
    </source>
</evidence>
<comment type="caution">
    <text evidence="2">The sequence shown here is derived from an EMBL/GenBank/DDBJ whole genome shotgun (WGS) entry which is preliminary data.</text>
</comment>
<dbReference type="SUPFAM" id="SSF81606">
    <property type="entry name" value="PP2C-like"/>
    <property type="match status" value="1"/>
</dbReference>
<name>A0ABU6JA63_9BURK</name>
<dbReference type="SMART" id="SM00332">
    <property type="entry name" value="PP2Cc"/>
    <property type="match status" value="1"/>
</dbReference>
<dbReference type="InterPro" id="IPR015655">
    <property type="entry name" value="PP2C"/>
</dbReference>
<keyword evidence="3" id="KW-1185">Reference proteome</keyword>
<dbReference type="RefSeq" id="WP_326507023.1">
    <property type="nucleotide sequence ID" value="NZ_JAWIIV010000010.1"/>
</dbReference>
<gene>
    <name evidence="2" type="ORF">RY831_14245</name>
</gene>
<dbReference type="NCBIfam" id="NF033484">
    <property type="entry name" value="Stp1_PP2C_phos"/>
    <property type="match status" value="1"/>
</dbReference>
<feature type="domain" description="PPM-type phosphatase" evidence="1">
    <location>
        <begin position="8"/>
        <end position="250"/>
    </location>
</feature>
<protein>
    <submittedName>
        <fullName evidence="2">Stp1/IreP family PP2C-type Ser/Thr phosphatase</fullName>
    </submittedName>
</protein>
<reference evidence="2 3" key="1">
    <citation type="submission" date="2023-10" db="EMBL/GenBank/DDBJ databases">
        <title>Noviherbaspirillum sp. CPCC 100848 genome assembly.</title>
        <authorList>
            <person name="Li X.Y."/>
            <person name="Fang X.M."/>
        </authorList>
    </citation>
    <scope>NUCLEOTIDE SEQUENCE [LARGE SCALE GENOMIC DNA]</scope>
    <source>
        <strain evidence="2 3">CPCC 100848</strain>
    </source>
</reference>
<dbReference type="PANTHER" id="PTHR13832:SF827">
    <property type="entry name" value="PROTEIN PHOSPHATASE 1L"/>
    <property type="match status" value="1"/>
</dbReference>
<dbReference type="PROSITE" id="PS51746">
    <property type="entry name" value="PPM_2"/>
    <property type="match status" value="1"/>
</dbReference>
<dbReference type="Gene3D" id="3.60.40.10">
    <property type="entry name" value="PPM-type phosphatase domain"/>
    <property type="match status" value="1"/>
</dbReference>
<sequence>MLPRPDLEFAARTDTGMVRSHNEDAIHASPEHAFAVLADGMGGYNAGEVASAMAVDAVRLRLQAGLPSLSERRRDAQVLQLLNASIHEANKAILAAAEADADCRGMGTTIVAAVFDEDRLTLAHVGDSRAYRLRGEALVQITKDHSLVQEQIDAGLVDPASAAYALHRNLVTRAVGVDPEMEVELHAHSVQAGDIYLLCSDGLSDMLDIDGMGRILREHRASLEAACEALVAEANAKGGHDNISVILIRVQTLASQPGGVLSRMLRWIG</sequence>
<dbReference type="PANTHER" id="PTHR13832">
    <property type="entry name" value="PROTEIN PHOSPHATASE 2C"/>
    <property type="match status" value="1"/>
</dbReference>
<proteinExistence type="predicted"/>
<dbReference type="Pfam" id="PF13672">
    <property type="entry name" value="PP2C_2"/>
    <property type="match status" value="1"/>
</dbReference>